<reference evidence="2" key="1">
    <citation type="journal article" date="2022" name="Mol. Ecol. Resour.">
        <title>The genomes of chicory, endive, great burdock and yacon provide insights into Asteraceae palaeo-polyploidization history and plant inulin production.</title>
        <authorList>
            <person name="Fan W."/>
            <person name="Wang S."/>
            <person name="Wang H."/>
            <person name="Wang A."/>
            <person name="Jiang F."/>
            <person name="Liu H."/>
            <person name="Zhao H."/>
            <person name="Xu D."/>
            <person name="Zhang Y."/>
        </authorList>
    </citation>
    <scope>NUCLEOTIDE SEQUENCE [LARGE SCALE GENOMIC DNA]</scope>
    <source>
        <strain evidence="2">cv. Punajuju</strain>
    </source>
</reference>
<evidence type="ECO:0000313" key="2">
    <source>
        <dbReference type="Proteomes" id="UP001055811"/>
    </source>
</evidence>
<reference evidence="1 2" key="2">
    <citation type="journal article" date="2022" name="Mol. Ecol. Resour.">
        <title>The genomes of chicory, endive, great burdock and yacon provide insights into Asteraceae paleo-polyploidization history and plant inulin production.</title>
        <authorList>
            <person name="Fan W."/>
            <person name="Wang S."/>
            <person name="Wang H."/>
            <person name="Wang A."/>
            <person name="Jiang F."/>
            <person name="Liu H."/>
            <person name="Zhao H."/>
            <person name="Xu D."/>
            <person name="Zhang Y."/>
        </authorList>
    </citation>
    <scope>NUCLEOTIDE SEQUENCE [LARGE SCALE GENOMIC DNA]</scope>
    <source>
        <strain evidence="2">cv. Punajuju</strain>
        <tissue evidence="1">Leaves</tissue>
    </source>
</reference>
<proteinExistence type="predicted"/>
<accession>A0ACB8YY51</accession>
<evidence type="ECO:0000313" key="1">
    <source>
        <dbReference type="EMBL" id="KAI3688945.1"/>
    </source>
</evidence>
<name>A0ACB8YY51_CICIN</name>
<organism evidence="1 2">
    <name type="scientific">Cichorium intybus</name>
    <name type="common">Chicory</name>
    <dbReference type="NCBI Taxonomy" id="13427"/>
    <lineage>
        <taxon>Eukaryota</taxon>
        <taxon>Viridiplantae</taxon>
        <taxon>Streptophyta</taxon>
        <taxon>Embryophyta</taxon>
        <taxon>Tracheophyta</taxon>
        <taxon>Spermatophyta</taxon>
        <taxon>Magnoliopsida</taxon>
        <taxon>eudicotyledons</taxon>
        <taxon>Gunneridae</taxon>
        <taxon>Pentapetalae</taxon>
        <taxon>asterids</taxon>
        <taxon>campanulids</taxon>
        <taxon>Asterales</taxon>
        <taxon>Asteraceae</taxon>
        <taxon>Cichorioideae</taxon>
        <taxon>Cichorieae</taxon>
        <taxon>Cichoriinae</taxon>
        <taxon>Cichorium</taxon>
    </lineage>
</organism>
<dbReference type="Proteomes" id="UP001055811">
    <property type="component" value="Linkage Group LG09"/>
</dbReference>
<protein>
    <submittedName>
        <fullName evidence="1">Uncharacterized protein</fullName>
    </submittedName>
</protein>
<keyword evidence="2" id="KW-1185">Reference proteome</keyword>
<gene>
    <name evidence="1" type="ORF">L2E82_46891</name>
</gene>
<sequence>MVNWCFTFVFSLFLYMITKHFYYKFYKFPPRPFFSVPIIGHLYLLKKPLHRTLAKISNKYGPVVFLEFGSRPVLLVSSPSAAEDCFTTNDLIFANRPKLLAGKHLGYNYTTLAWASYGHHWRNLRRIASLEILSNNRIQMFTNIRRDEVLSLISSLHESSKNGRFVEVDMKAWLFNVTLNTIMRMITGRRCYGDKKEEPEARKFRVMVEETFRLSGASNIGDFVPLAKWIGVNSIERKMVKLNHKKDSSVQELIELHRRMRSHSPVEEKKTIIDVLLSLQEREPESYTDEIIRGLILIFLLAYDFVEAISIKY</sequence>
<comment type="caution">
    <text evidence="1">The sequence shown here is derived from an EMBL/GenBank/DDBJ whole genome shotgun (WGS) entry which is preliminary data.</text>
</comment>
<dbReference type="EMBL" id="CM042017">
    <property type="protein sequence ID" value="KAI3688945.1"/>
    <property type="molecule type" value="Genomic_DNA"/>
</dbReference>